<accession>A0A0F9HCR7</accession>
<sequence length="59" mass="7195">MCFFHRWSKWEKYDEEGIQLIGILAAKENRGKCFHYVETRQKRTCEKCGRQQDIRVQTD</sequence>
<organism evidence="1">
    <name type="scientific">marine sediment metagenome</name>
    <dbReference type="NCBI Taxonomy" id="412755"/>
    <lineage>
        <taxon>unclassified sequences</taxon>
        <taxon>metagenomes</taxon>
        <taxon>ecological metagenomes</taxon>
    </lineage>
</organism>
<dbReference type="EMBL" id="LAZR01025127">
    <property type="protein sequence ID" value="KKL72897.1"/>
    <property type="molecule type" value="Genomic_DNA"/>
</dbReference>
<comment type="caution">
    <text evidence="1">The sequence shown here is derived from an EMBL/GenBank/DDBJ whole genome shotgun (WGS) entry which is preliminary data.</text>
</comment>
<protein>
    <submittedName>
        <fullName evidence="1">Uncharacterized protein</fullName>
    </submittedName>
</protein>
<dbReference type="AlphaFoldDB" id="A0A0F9HCR7"/>
<reference evidence="1" key="1">
    <citation type="journal article" date="2015" name="Nature">
        <title>Complex archaea that bridge the gap between prokaryotes and eukaryotes.</title>
        <authorList>
            <person name="Spang A."/>
            <person name="Saw J.H."/>
            <person name="Jorgensen S.L."/>
            <person name="Zaremba-Niedzwiedzka K."/>
            <person name="Martijn J."/>
            <person name="Lind A.E."/>
            <person name="van Eijk R."/>
            <person name="Schleper C."/>
            <person name="Guy L."/>
            <person name="Ettema T.J."/>
        </authorList>
    </citation>
    <scope>NUCLEOTIDE SEQUENCE</scope>
</reference>
<proteinExistence type="predicted"/>
<name>A0A0F9HCR7_9ZZZZ</name>
<evidence type="ECO:0000313" key="1">
    <source>
        <dbReference type="EMBL" id="KKL72897.1"/>
    </source>
</evidence>
<gene>
    <name evidence="1" type="ORF">LCGC14_2080340</name>
</gene>